<feature type="binding site" evidence="7">
    <location>
        <position position="188"/>
    </location>
    <ligand>
        <name>dimethylallyl phosphate</name>
        <dbReference type="ChEBI" id="CHEBI:88052"/>
    </ligand>
</feature>
<feature type="domain" description="Flavoprotein" evidence="8">
    <location>
        <begin position="8"/>
        <end position="192"/>
    </location>
</feature>
<comment type="catalytic activity">
    <reaction evidence="5 7">
        <text>dimethylallyl phosphate + FMNH2 = prenylated FMNH2 + phosphate</text>
        <dbReference type="Rhea" id="RHEA:37743"/>
        <dbReference type="ChEBI" id="CHEBI:43474"/>
        <dbReference type="ChEBI" id="CHEBI:57618"/>
        <dbReference type="ChEBI" id="CHEBI:87467"/>
        <dbReference type="ChEBI" id="CHEBI:88052"/>
        <dbReference type="EC" id="2.5.1.129"/>
    </reaction>
</comment>
<dbReference type="Proteomes" id="UP000318717">
    <property type="component" value="Unassembled WGS sequence"/>
</dbReference>
<dbReference type="HAMAP" id="MF_01984">
    <property type="entry name" value="ubiX_pad"/>
    <property type="match status" value="1"/>
</dbReference>
<evidence type="ECO:0000313" key="10">
    <source>
        <dbReference type="Proteomes" id="UP000318717"/>
    </source>
</evidence>
<dbReference type="Pfam" id="PF02441">
    <property type="entry name" value="Flavoprotein"/>
    <property type="match status" value="1"/>
</dbReference>
<keyword evidence="2 7" id="KW-0285">Flavoprotein</keyword>
<dbReference type="AlphaFoldDB" id="A0A4Y3HUN3"/>
<reference evidence="9 10" key="1">
    <citation type="submission" date="2019-06" db="EMBL/GenBank/DDBJ databases">
        <title>Whole genome shotgun sequence of Vibrio inusitatus NBRC 102082.</title>
        <authorList>
            <person name="Hosoyama A."/>
            <person name="Uohara A."/>
            <person name="Ohji S."/>
            <person name="Ichikawa N."/>
        </authorList>
    </citation>
    <scope>NUCLEOTIDE SEQUENCE [LARGE SCALE GENOMIC DNA]</scope>
    <source>
        <strain evidence="9 10">NBRC 102082</strain>
    </source>
</reference>
<proteinExistence type="inferred from homology"/>
<dbReference type="EC" id="2.5.1.129" evidence="7"/>
<gene>
    <name evidence="7 9" type="primary">ubiX</name>
    <name evidence="9" type="ORF">VIN01S_12660</name>
</gene>
<keyword evidence="1 7" id="KW-0637">Prenyltransferase</keyword>
<dbReference type="PANTHER" id="PTHR43374">
    <property type="entry name" value="FLAVIN PRENYLTRANSFERASE"/>
    <property type="match status" value="1"/>
</dbReference>
<keyword evidence="4 7" id="KW-0808">Transferase</keyword>
<protein>
    <recommendedName>
        <fullName evidence="7">Flavin prenyltransferase UbiX</fullName>
        <ecNumber evidence="7">2.5.1.129</ecNumber>
    </recommendedName>
</protein>
<evidence type="ECO:0000256" key="3">
    <source>
        <dbReference type="ARBA" id="ARBA00022643"/>
    </source>
</evidence>
<evidence type="ECO:0000256" key="4">
    <source>
        <dbReference type="ARBA" id="ARBA00022679"/>
    </source>
</evidence>
<keyword evidence="3 7" id="KW-0288">FMN</keyword>
<dbReference type="GO" id="GO:0106141">
    <property type="term" value="F:flavin prenyltransferase activity"/>
    <property type="evidence" value="ECO:0007669"/>
    <property type="project" value="UniProtKB-EC"/>
</dbReference>
<dbReference type="SUPFAM" id="SSF52507">
    <property type="entry name" value="Homo-oligomeric flavin-containing Cys decarboxylases, HFCD"/>
    <property type="match status" value="1"/>
</dbReference>
<sequence length="209" mass="22677">MQRNHQQKSITLAMTGASGAPYGLALLKKLLEADYKVFFLVSSAARVVLATEHNLKLPSGPDAIKATLVEHLGCDDSKLVVCGKEDWFSPVASGSAAPKQMIVCPCSAGSLASIAHGISDNLIERASDVVLKERGQLILVVRETPFSTLHLENMLKLSKMGATIMPAAPGFYHQPQSIDDLVNFMVARVLDHIGVNQDLVQPWGYDRRQ</sequence>
<evidence type="ECO:0000256" key="6">
    <source>
        <dbReference type="ARBA" id="ARBA00060793"/>
    </source>
</evidence>
<name>A0A4Y3HUN3_9VIBR</name>
<dbReference type="GO" id="GO:0016831">
    <property type="term" value="F:carboxy-lyase activity"/>
    <property type="evidence" value="ECO:0007669"/>
    <property type="project" value="TreeGrafter"/>
</dbReference>
<dbReference type="Gene3D" id="3.40.50.1950">
    <property type="entry name" value="Flavin prenyltransferase-like"/>
    <property type="match status" value="1"/>
</dbReference>
<evidence type="ECO:0000256" key="7">
    <source>
        <dbReference type="HAMAP-Rule" id="MF_01984"/>
    </source>
</evidence>
<dbReference type="InterPro" id="IPR003382">
    <property type="entry name" value="Flavoprotein"/>
</dbReference>
<dbReference type="NCBIfam" id="NF004685">
    <property type="entry name" value="PRK06029.1"/>
    <property type="match status" value="1"/>
</dbReference>
<evidence type="ECO:0000313" key="9">
    <source>
        <dbReference type="EMBL" id="GEA50462.1"/>
    </source>
</evidence>
<comment type="caution">
    <text evidence="9">The sequence shown here is derived from an EMBL/GenBank/DDBJ whole genome shotgun (WGS) entry which is preliminary data.</text>
</comment>
<dbReference type="FunFam" id="3.40.50.1950:FF:000001">
    <property type="entry name" value="Flavin prenyltransferase UbiX"/>
    <property type="match status" value="1"/>
</dbReference>
<dbReference type="OrthoDB" id="9781577at2"/>
<feature type="binding site" evidence="7">
    <location>
        <begin position="107"/>
        <end position="110"/>
    </location>
    <ligand>
        <name>FMN</name>
        <dbReference type="ChEBI" id="CHEBI:58210"/>
    </ligand>
</feature>
<feature type="binding site" evidence="7">
    <location>
        <begin position="16"/>
        <end position="18"/>
    </location>
    <ligand>
        <name>FMN</name>
        <dbReference type="ChEBI" id="CHEBI:58210"/>
    </ligand>
</feature>
<dbReference type="EMBL" id="BJLF01000005">
    <property type="protein sequence ID" value="GEA50462.1"/>
    <property type="molecule type" value="Genomic_DNA"/>
</dbReference>
<keyword evidence="10" id="KW-1185">Reference proteome</keyword>
<dbReference type="RefSeq" id="WP_141344834.1">
    <property type="nucleotide sequence ID" value="NZ_BJLF01000005.1"/>
</dbReference>
<dbReference type="InterPro" id="IPR004507">
    <property type="entry name" value="UbiX-like"/>
</dbReference>
<comment type="caution">
    <text evidence="7">Lacks conserved residue(s) required for the propagation of feature annotation.</text>
</comment>
<comment type="function">
    <text evidence="7">Flavin prenyltransferase that catalyzes the synthesis of the prenylated FMN cofactor (prenyl-FMN) for 4-hydroxy-3-polyprenylbenzoic acid decarboxylase UbiD. The prenyltransferase is metal-independent and links a dimethylallyl moiety from dimethylallyl monophosphate (DMAP) to the flavin N5 and C6 atoms of FMN.</text>
</comment>
<dbReference type="PANTHER" id="PTHR43374:SF1">
    <property type="entry name" value="FLAVIN PRENYLTRANSFERASE PAD1, MITOCHONDRIAL"/>
    <property type="match status" value="1"/>
</dbReference>
<feature type="binding site" evidence="7">
    <location>
        <position position="42"/>
    </location>
    <ligand>
        <name>FMN</name>
        <dbReference type="ChEBI" id="CHEBI:58210"/>
    </ligand>
</feature>
<evidence type="ECO:0000256" key="1">
    <source>
        <dbReference type="ARBA" id="ARBA00022602"/>
    </source>
</evidence>
<dbReference type="NCBIfam" id="TIGR00421">
    <property type="entry name" value="ubiX_pad"/>
    <property type="match status" value="1"/>
</dbReference>
<feature type="binding site" evidence="7">
    <location>
        <position position="172"/>
    </location>
    <ligand>
        <name>dimethylallyl phosphate</name>
        <dbReference type="ChEBI" id="CHEBI:88052"/>
    </ligand>
</feature>
<dbReference type="InterPro" id="IPR036551">
    <property type="entry name" value="Flavin_trans-like"/>
</dbReference>
<accession>A0A4Y3HUN3</accession>
<organism evidence="9 10">
    <name type="scientific">Vibrio inusitatus NBRC 102082</name>
    <dbReference type="NCBI Taxonomy" id="1219070"/>
    <lineage>
        <taxon>Bacteria</taxon>
        <taxon>Pseudomonadati</taxon>
        <taxon>Pseudomonadota</taxon>
        <taxon>Gammaproteobacteria</taxon>
        <taxon>Vibrionales</taxon>
        <taxon>Vibrionaceae</taxon>
        <taxon>Vibrio</taxon>
    </lineage>
</organism>
<evidence type="ECO:0000256" key="2">
    <source>
        <dbReference type="ARBA" id="ARBA00022630"/>
    </source>
</evidence>
<evidence type="ECO:0000259" key="8">
    <source>
        <dbReference type="Pfam" id="PF02441"/>
    </source>
</evidence>
<evidence type="ECO:0000256" key="5">
    <source>
        <dbReference type="ARBA" id="ARBA00050612"/>
    </source>
</evidence>
<comment type="similarity">
    <text evidence="6 7">Belongs to the UbiX/PAD1 family.</text>
</comment>
<feature type="binding site" evidence="7">
    <location>
        <position position="142"/>
    </location>
    <ligand>
        <name>FMN</name>
        <dbReference type="ChEBI" id="CHEBI:58210"/>
    </ligand>
</feature>